<dbReference type="GO" id="GO:0000776">
    <property type="term" value="C:kinetochore"/>
    <property type="evidence" value="ECO:0007669"/>
    <property type="project" value="TreeGrafter"/>
</dbReference>
<dbReference type="Pfam" id="PF14919">
    <property type="entry name" value="MTBP_mid"/>
    <property type="match status" value="1"/>
</dbReference>
<evidence type="ECO:0000259" key="4">
    <source>
        <dbReference type="Pfam" id="PF14920"/>
    </source>
</evidence>
<dbReference type="GO" id="GO:0034501">
    <property type="term" value="P:protein localization to kinetochore"/>
    <property type="evidence" value="ECO:0007669"/>
    <property type="project" value="TreeGrafter"/>
</dbReference>
<feature type="compositionally biased region" description="Basic residues" evidence="1">
    <location>
        <begin position="767"/>
        <end position="778"/>
    </location>
</feature>
<feature type="domain" description="DM2" evidence="3">
    <location>
        <begin position="294"/>
        <end position="631"/>
    </location>
</feature>
<evidence type="ECO:0000313" key="5">
    <source>
        <dbReference type="Proteomes" id="UP000252040"/>
    </source>
</evidence>
<feature type="domain" description="DM2" evidence="2">
    <location>
        <begin position="1"/>
        <end position="269"/>
    </location>
</feature>
<name>A0A341B5Z1_NEOAA</name>
<dbReference type="Proteomes" id="UP000252040">
    <property type="component" value="Unplaced"/>
</dbReference>
<dbReference type="Pfam" id="PF14918">
    <property type="entry name" value="MTBP_N"/>
    <property type="match status" value="1"/>
</dbReference>
<feature type="compositionally biased region" description="Polar residues" evidence="1">
    <location>
        <begin position="783"/>
        <end position="809"/>
    </location>
</feature>
<dbReference type="InterPro" id="IPR029420">
    <property type="entry name" value="MTBP_central"/>
</dbReference>
<feature type="compositionally biased region" description="Basic and acidic residues" evidence="1">
    <location>
        <begin position="815"/>
        <end position="829"/>
    </location>
</feature>
<evidence type="ECO:0000313" key="6">
    <source>
        <dbReference type="RefSeq" id="XP_024597022.1"/>
    </source>
</evidence>
<dbReference type="CTD" id="27085"/>
<dbReference type="AlphaFoldDB" id="A0A341B5Z1"/>
<evidence type="ECO:0000259" key="2">
    <source>
        <dbReference type="Pfam" id="PF14918"/>
    </source>
</evidence>
<dbReference type="GeneID" id="112397131"/>
<feature type="domain" description="MDN2-binding protein C-terminal" evidence="4">
    <location>
        <begin position="635"/>
        <end position="892"/>
    </location>
</feature>
<sequence>MDRYLLLVIWEEEKVPSAAGAVAEHGPGASSSEGTEKQPDLRAANVYHLLKRSINASINPEDSTFPGCLVGGIPGSRKWFFAVQAICGFYQFCSSDWEEIRFGVEKDEIEDVLQRNIEECLSAVECFEEEDSNSRESLSLADLYEESAENLHQLSDKLPAPGRAMIDIILLPSDKDPPKLRDCLPTVGALKHLKEWYSAKITIAGNHCETSCQKIAEYLSANIVSLQDLINAIDSKELWRGKIQIWERKFGCEISFPEFCLKGVTPKNFSTSNLKTCFLDKKIIPSKDKSILPKVFHYYGPALEFVQMIKLSDLPSCYMSDIEFELGLTKNNTKQNSKLLLEQISSLCGKVGALFVLPCTISSILTPPPSQLSSRKWKEYIARKPKTISVPDVEVKGESSSYYLLLQGNGNRKCKATLIHSANQINGSFALSLIHGKMKARTEETKLSFPLDLLSLPNFSGEQLIQREKQLANVQALALKECLKRRKLAKQPEVLSVDELKSLLILTRECFFDHFDAIISKTSLIKTDSTSSRLNDSNPVERISSSLVETNPLEWPERHVLQNLETFEKAKQKMRTGSLPRSSEQLLGHKEGPRDSVTLLDAKELLKFFTSDGLPIGDLQPLQIQKGEKTFVLTPELSPRKLQGLPFEKASVCHYHGIEYCLDDRKALERDGGFSELQSRLIRYETQTTCTRESFPVPTVLSPLPSPAVLSEPGSVPDGEALQSELRTEVSRVKRRSKDLNCLYPRKRLVKSESSDSLLSQRSGITNHHHAVTSRKPRAERSLSVTRPSLPVLSSETPKVTTNASSGQKSAPEPKTSRPSKESRSQKHTRILKEVVTETLKKHRITEAHECFTACSQRLFEISKFYLKDLKTSRGLFEEMKKTASNNVVQVIEWVLEKTSKK</sequence>
<reference evidence="6" key="1">
    <citation type="submission" date="2025-08" db="UniProtKB">
        <authorList>
            <consortium name="RefSeq"/>
        </authorList>
    </citation>
    <scope>IDENTIFICATION</scope>
    <source>
        <tissue evidence="6">Meat</tissue>
    </source>
</reference>
<dbReference type="GO" id="GO:0031396">
    <property type="term" value="P:regulation of protein ubiquitination"/>
    <property type="evidence" value="ECO:0007669"/>
    <property type="project" value="InterPro"/>
</dbReference>
<dbReference type="InterPro" id="IPR029421">
    <property type="entry name" value="MTBP_N"/>
</dbReference>
<dbReference type="PANTHER" id="PTHR14382:SF1">
    <property type="entry name" value="MDM2-BINDING PROTEIN"/>
    <property type="match status" value="1"/>
</dbReference>
<keyword evidence="5" id="KW-1185">Reference proteome</keyword>
<evidence type="ECO:0000259" key="3">
    <source>
        <dbReference type="Pfam" id="PF14919"/>
    </source>
</evidence>
<organism evidence="5 6">
    <name type="scientific">Neophocaena asiaeorientalis asiaeorientalis</name>
    <name type="common">Yangtze finless porpoise</name>
    <name type="synonym">Neophocaena phocaenoides subsp. asiaeorientalis</name>
    <dbReference type="NCBI Taxonomy" id="1706337"/>
    <lineage>
        <taxon>Eukaryota</taxon>
        <taxon>Metazoa</taxon>
        <taxon>Chordata</taxon>
        <taxon>Craniata</taxon>
        <taxon>Vertebrata</taxon>
        <taxon>Euteleostomi</taxon>
        <taxon>Mammalia</taxon>
        <taxon>Eutheria</taxon>
        <taxon>Laurasiatheria</taxon>
        <taxon>Artiodactyla</taxon>
        <taxon>Whippomorpha</taxon>
        <taxon>Cetacea</taxon>
        <taxon>Odontoceti</taxon>
        <taxon>Phocoenidae</taxon>
        <taxon>Neophocaena</taxon>
    </lineage>
</organism>
<dbReference type="InParanoid" id="A0A341B5Z1"/>
<dbReference type="InterPro" id="IPR039061">
    <property type="entry name" value="MTBP"/>
</dbReference>
<accession>A0A341B5Z1</accession>
<feature type="region of interest" description="Disordered" evidence="1">
    <location>
        <begin position="753"/>
        <end position="829"/>
    </location>
</feature>
<dbReference type="RefSeq" id="XP_024597022.1">
    <property type="nucleotide sequence ID" value="XM_024741254.1"/>
</dbReference>
<dbReference type="KEGG" id="nasi:112397131"/>
<dbReference type="InterPro" id="IPR029418">
    <property type="entry name" value="MTBP_C"/>
</dbReference>
<dbReference type="GO" id="GO:0007089">
    <property type="term" value="P:traversing start control point of mitotic cell cycle"/>
    <property type="evidence" value="ECO:0007669"/>
    <property type="project" value="TreeGrafter"/>
</dbReference>
<proteinExistence type="predicted"/>
<evidence type="ECO:0000256" key="1">
    <source>
        <dbReference type="SAM" id="MobiDB-lite"/>
    </source>
</evidence>
<dbReference type="PANTHER" id="PTHR14382">
    <property type="entry name" value="MDM2-BINDING PROTEIN"/>
    <property type="match status" value="1"/>
</dbReference>
<dbReference type="Pfam" id="PF14920">
    <property type="entry name" value="MTBP_C"/>
    <property type="match status" value="1"/>
</dbReference>
<dbReference type="FunCoup" id="A0A341B5Z1">
    <property type="interactions" value="1588"/>
</dbReference>
<gene>
    <name evidence="6" type="primary">MTBP</name>
</gene>
<dbReference type="STRING" id="1706337.A0A341B5Z1"/>
<protein>
    <submittedName>
        <fullName evidence="6">Mdm2-binding protein</fullName>
    </submittedName>
</protein>